<keyword evidence="2" id="KW-0808">Transferase</keyword>
<keyword evidence="3" id="KW-1185">Reference proteome</keyword>
<dbReference type="GO" id="GO:0008194">
    <property type="term" value="F:UDP-glycosyltransferase activity"/>
    <property type="evidence" value="ECO:0007669"/>
    <property type="project" value="InterPro"/>
</dbReference>
<sequence>MARVLLVTIGSLGDLHPFIAIGRALTVQGHRVVLAVPEDGVAKVRAAGLDAAPILPGYADICARLGMSPEEAAAKVLGDTNFVVDQILIPSLRSSTAALDELSADADVIAGSIFALASEIVAEKRGLPLASVVLQPMTLFSAWQPPTAPRFEIMRHRPRTAIGRGWNRTFFALARATLRRRHARQIDHVRAAHGLPSSQGAPMLDHGSATAAVICCWSQALGKLPPDAPHHAILTGFPFFDSESGADDELAVELRAFLDDGPPPLVFTLGSFAVASAGRFYDEAAALSRAVGRRAVLLTGQPRPPRRDSDCLIMNYAPHSAVFPRASAIVHHGGIGTTGQALRAGRPQIVVPHFGDQFDNAARLEASGVSATIHRDRFKADQCTSIVSHILTDPVMADAAHRATTIIAGEDGAAKAARHIAALAVTSPLANG</sequence>
<reference evidence="2 3" key="1">
    <citation type="submission" date="2020-01" db="EMBL/GenBank/DDBJ databases">
        <title>Sphingomonas sp. C33 whole genome sequece.</title>
        <authorList>
            <person name="Park C."/>
        </authorList>
    </citation>
    <scope>NUCLEOTIDE SEQUENCE [LARGE SCALE GENOMIC DNA]</scope>
    <source>
        <strain evidence="2 3">C33</strain>
    </source>
</reference>
<dbReference type="GO" id="GO:0016758">
    <property type="term" value="F:hexosyltransferase activity"/>
    <property type="evidence" value="ECO:0007669"/>
    <property type="project" value="UniProtKB-ARBA"/>
</dbReference>
<evidence type="ECO:0000313" key="3">
    <source>
        <dbReference type="Proteomes" id="UP000464468"/>
    </source>
</evidence>
<dbReference type="Gene3D" id="3.40.50.2000">
    <property type="entry name" value="Glycogen Phosphorylase B"/>
    <property type="match status" value="2"/>
</dbReference>
<dbReference type="EMBL" id="CP047895">
    <property type="protein sequence ID" value="QHL91178.1"/>
    <property type="molecule type" value="Genomic_DNA"/>
</dbReference>
<dbReference type="CDD" id="cd03784">
    <property type="entry name" value="GT1_Gtf-like"/>
    <property type="match status" value="1"/>
</dbReference>
<dbReference type="InterPro" id="IPR002213">
    <property type="entry name" value="UDP_glucos_trans"/>
</dbReference>
<evidence type="ECO:0000313" key="2">
    <source>
        <dbReference type="EMBL" id="QHL91178.1"/>
    </source>
</evidence>
<accession>A0A7Z2NWL6</accession>
<organism evidence="2 3">
    <name type="scientific">Sphingomonas changnyeongensis</name>
    <dbReference type="NCBI Taxonomy" id="2698679"/>
    <lineage>
        <taxon>Bacteria</taxon>
        <taxon>Pseudomonadati</taxon>
        <taxon>Pseudomonadota</taxon>
        <taxon>Alphaproteobacteria</taxon>
        <taxon>Sphingomonadales</taxon>
        <taxon>Sphingomonadaceae</taxon>
        <taxon>Sphingomonas</taxon>
    </lineage>
</organism>
<proteinExistence type="predicted"/>
<dbReference type="KEGG" id="schy:GVO57_10560"/>
<dbReference type="RefSeq" id="WP_160593108.1">
    <property type="nucleotide sequence ID" value="NZ_CP047895.1"/>
</dbReference>
<gene>
    <name evidence="2" type="ORF">GVO57_10560</name>
</gene>
<dbReference type="InterPro" id="IPR010610">
    <property type="entry name" value="EryCIII-like_C"/>
</dbReference>
<protein>
    <submittedName>
        <fullName evidence="2">Glycosyltransferase</fullName>
    </submittedName>
</protein>
<dbReference type="GO" id="GO:0017000">
    <property type="term" value="P:antibiotic biosynthetic process"/>
    <property type="evidence" value="ECO:0007669"/>
    <property type="project" value="UniProtKB-ARBA"/>
</dbReference>
<dbReference type="Pfam" id="PF06722">
    <property type="entry name" value="EryCIII-like_C"/>
    <property type="match status" value="1"/>
</dbReference>
<dbReference type="PANTHER" id="PTHR48050">
    <property type="entry name" value="STEROL 3-BETA-GLUCOSYLTRANSFERASE"/>
    <property type="match status" value="1"/>
</dbReference>
<dbReference type="Proteomes" id="UP000464468">
    <property type="component" value="Chromosome"/>
</dbReference>
<name>A0A7Z2NWL6_9SPHN</name>
<dbReference type="PANTHER" id="PTHR48050:SF13">
    <property type="entry name" value="STEROL 3-BETA-GLUCOSYLTRANSFERASE UGT80A2"/>
    <property type="match status" value="1"/>
</dbReference>
<dbReference type="InterPro" id="IPR050426">
    <property type="entry name" value="Glycosyltransferase_28"/>
</dbReference>
<evidence type="ECO:0000259" key="1">
    <source>
        <dbReference type="Pfam" id="PF06722"/>
    </source>
</evidence>
<feature type="domain" description="Erythromycin biosynthesis protein CIII-like C-terminal" evidence="1">
    <location>
        <begin position="314"/>
        <end position="404"/>
    </location>
</feature>
<dbReference type="AlphaFoldDB" id="A0A7Z2NWL6"/>
<dbReference type="SUPFAM" id="SSF53756">
    <property type="entry name" value="UDP-Glycosyltransferase/glycogen phosphorylase"/>
    <property type="match status" value="1"/>
</dbReference>